<evidence type="ECO:0000313" key="4">
    <source>
        <dbReference type="Proteomes" id="UP001559025"/>
    </source>
</evidence>
<dbReference type="Gene3D" id="2.30.30.40">
    <property type="entry name" value="SH3 Domains"/>
    <property type="match status" value="1"/>
</dbReference>
<comment type="caution">
    <text evidence="3">The sequence shown here is derived from an EMBL/GenBank/DDBJ whole genome shotgun (WGS) entry which is preliminary data.</text>
</comment>
<keyword evidence="1" id="KW-0732">Signal</keyword>
<organism evidence="3 4">
    <name type="scientific">Neoaquamicrobium sediminum</name>
    <dbReference type="NCBI Taxonomy" id="1849104"/>
    <lineage>
        <taxon>Bacteria</taxon>
        <taxon>Pseudomonadati</taxon>
        <taxon>Pseudomonadota</taxon>
        <taxon>Alphaproteobacteria</taxon>
        <taxon>Hyphomicrobiales</taxon>
        <taxon>Phyllobacteriaceae</taxon>
        <taxon>Neoaquamicrobium</taxon>
    </lineage>
</organism>
<dbReference type="PROSITE" id="PS51781">
    <property type="entry name" value="SH3B"/>
    <property type="match status" value="1"/>
</dbReference>
<sequence>MKSRLFLSVAAGALLASASLAAAQTSVVATTDLNVRSGPGPQYPVVGAIAVDDQATLNGCIEGSKWCEVSYGDLSGWAYSDYLIADNSGVEVIVTERPAEMQVPVAVYERPAEPAPADGGTVGGVTGGVTGAIAGAIIGGPVGAAVGGIAGAAGGGVTGSIIDPAPQVRTYVEENPVEPVYLEGEVVVGATLPETVEVREIPDYEYRYVYVNGQPVLVEPGTNRVVYIVR</sequence>
<gene>
    <name evidence="3" type="ORF">V1479_15300</name>
</gene>
<dbReference type="InterPro" id="IPR009642">
    <property type="entry name" value="DUF1236"/>
</dbReference>
<keyword evidence="4" id="KW-1185">Reference proteome</keyword>
<evidence type="ECO:0000259" key="2">
    <source>
        <dbReference type="PROSITE" id="PS51781"/>
    </source>
</evidence>
<feature type="domain" description="SH3b" evidence="2">
    <location>
        <begin position="23"/>
        <end position="87"/>
    </location>
</feature>
<proteinExistence type="predicted"/>
<protein>
    <submittedName>
        <fullName evidence="3">DUF1236 domain-containing protein</fullName>
    </submittedName>
</protein>
<dbReference type="Pfam" id="PF08239">
    <property type="entry name" value="SH3_3"/>
    <property type="match status" value="1"/>
</dbReference>
<reference evidence="3 4" key="1">
    <citation type="submission" date="2024-01" db="EMBL/GenBank/DDBJ databases">
        <title>New evidence supports the origin of RcGTA from prophage.</title>
        <authorList>
            <person name="Xu Y."/>
            <person name="Liu B."/>
            <person name="Chen F."/>
        </authorList>
    </citation>
    <scope>NUCLEOTIDE SEQUENCE [LARGE SCALE GENOMIC DNA]</scope>
    <source>
        <strain evidence="3 4">CBW1107-2</strain>
    </source>
</reference>
<evidence type="ECO:0000256" key="1">
    <source>
        <dbReference type="SAM" id="SignalP"/>
    </source>
</evidence>
<dbReference type="RefSeq" id="WP_173189214.1">
    <property type="nucleotide sequence ID" value="NZ_JABETK010000001.1"/>
</dbReference>
<dbReference type="InterPro" id="IPR003646">
    <property type="entry name" value="SH3-like_bac-type"/>
</dbReference>
<feature type="signal peptide" evidence="1">
    <location>
        <begin position="1"/>
        <end position="22"/>
    </location>
</feature>
<name>A0ABV3WVQ6_9HYPH</name>
<dbReference type="Proteomes" id="UP001559025">
    <property type="component" value="Unassembled WGS sequence"/>
</dbReference>
<dbReference type="SMART" id="SM00287">
    <property type="entry name" value="SH3b"/>
    <property type="match status" value="1"/>
</dbReference>
<dbReference type="Pfam" id="PF06823">
    <property type="entry name" value="DUF1236"/>
    <property type="match status" value="1"/>
</dbReference>
<feature type="chain" id="PRO_5047301570" evidence="1">
    <location>
        <begin position="23"/>
        <end position="230"/>
    </location>
</feature>
<accession>A0ABV3WVQ6</accession>
<dbReference type="EMBL" id="JAZHFV010000005">
    <property type="protein sequence ID" value="MEX4008679.1"/>
    <property type="molecule type" value="Genomic_DNA"/>
</dbReference>
<evidence type="ECO:0000313" key="3">
    <source>
        <dbReference type="EMBL" id="MEX4008679.1"/>
    </source>
</evidence>